<dbReference type="InterPro" id="IPR037066">
    <property type="entry name" value="Plug_dom_sf"/>
</dbReference>
<dbReference type="InterPro" id="IPR039426">
    <property type="entry name" value="TonB-dep_rcpt-like"/>
</dbReference>
<keyword evidence="5 9" id="KW-0798">TonB box</keyword>
<feature type="chain" id="PRO_5020558062" evidence="10">
    <location>
        <begin position="20"/>
        <end position="1079"/>
    </location>
</feature>
<evidence type="ECO:0000256" key="6">
    <source>
        <dbReference type="ARBA" id="ARBA00023136"/>
    </source>
</evidence>
<reference evidence="13 14" key="1">
    <citation type="submission" date="2019-01" db="EMBL/GenBank/DDBJ databases">
        <title>Filimonas sp. strain TTM-71.</title>
        <authorList>
            <person name="Chen W.-M."/>
        </authorList>
    </citation>
    <scope>NUCLEOTIDE SEQUENCE [LARGE SCALE GENOMIC DNA]</scope>
    <source>
        <strain evidence="13 14">TTM-71</strain>
    </source>
</reference>
<sequence length="1079" mass="115731">MRKLLLLVCACLLVIQNWAQERTVTGKVTDEKAVPLPNVTVLIKGTKKVVTTDDAGTFRVTAAQGATLILSLVGYGSQEVKVGTQSNFNVTLHATGQNLSDVVVTALAITKSKRSLGYATQTIKSDEIADKGDGSLLNALQGKVAGADITSAGGSAGASTNIILRGMTTFSGSNQPLFVVDGIPISNDLDQGTVSLYTDQSANRAMDLNLNNVESVNVLSGPAAAALYGSRASNGAIIITTKKGVGKKGAVSVTYNSSYTAQKIYGFPELQNEYGQGANGVFSAISTNSWGPKFGSTPTLANGLIVAPGTSPVVNGRKYNPGETIEYKAYPNNILNFFETGKVVENNLSINAGDAQNNYTLSIGNSNNRGIIPTTKFDRTNIQFSASSQLTDKLSVKGSATYFSTVQNSATQGANSSYGSTTRVYSTPRSIDMEYYKNNYTTPGGYNNWFLPNTYSTGLKDTISGGDNPYYALNKNPITSHTARILGSFTIGYNVADWLNVSYRAGVDAYTTRRKRVTAIGSTQIVRSVFTGAAGTATGGVMEDMYYRNEINGDLMITAKKNDIFTKGLNANLLLGQNINQVKSQQISEVGYGLTVPGYYNITNATNFSLSNEYSSTRRLLGFYGQLSLAYNNYLFLELTGRVDNSSTLPKKNNTYFYPAANTSLVLTDAIPSLKSDVLSFAKVRLGWARVGKDAAVYSTSNTFYSYALGNNVASFNFPYGTTAGFGASNVIANPNLTPEFTTSKEGGFNLGLFKNNLNIDFTYYSQLSKDQIVSVGLAGSTGYSSKVANVGRMTNKGIELTVSGTPVKTKDFSWNVSGNFTKNKNKVQYVIADHSVKSFQIGGFVYSGLIPSIVEGQPFGVVLGSKFLTNSKGERLIDSTTGNYAGYLANQIVANPNRDWSAGLTNTFNYKRFSFSFLLDYKQGGDIVSFTVSTLRANGSLKETAVDRDLPKVLPGVIARADGSYVQNNIQVPSQTYWNGSFGSSTGASTSNEFAVFDATTFRVREVSLGYEFVGDVIKSGVLKSVRLSIYGRNLFFYAPNSPIDPEMNTQGAGNIRGLELLSAPNTRNYGAALRVTL</sequence>
<dbReference type="RefSeq" id="WP_129004539.1">
    <property type="nucleotide sequence ID" value="NZ_SDHZ01000002.1"/>
</dbReference>
<dbReference type="InterPro" id="IPR023996">
    <property type="entry name" value="TonB-dep_OMP_SusC/RagA"/>
</dbReference>
<evidence type="ECO:0000256" key="7">
    <source>
        <dbReference type="ARBA" id="ARBA00023237"/>
    </source>
</evidence>
<protein>
    <submittedName>
        <fullName evidence="13">SusC/RagA family TonB-linked outer membrane protein</fullName>
    </submittedName>
</protein>
<keyword evidence="10" id="KW-0732">Signal</keyword>
<proteinExistence type="inferred from homology"/>
<keyword evidence="4 8" id="KW-0812">Transmembrane</keyword>
<feature type="domain" description="TonB-dependent receptor-like beta-barrel" evidence="11">
    <location>
        <begin position="435"/>
        <end position="828"/>
    </location>
</feature>
<keyword evidence="6 8" id="KW-0472">Membrane</keyword>
<dbReference type="NCBIfam" id="TIGR04056">
    <property type="entry name" value="OMP_RagA_SusC"/>
    <property type="match status" value="1"/>
</dbReference>
<dbReference type="InterPro" id="IPR008969">
    <property type="entry name" value="CarboxyPept-like_regulatory"/>
</dbReference>
<dbReference type="Pfam" id="PF00593">
    <property type="entry name" value="TonB_dep_Rec_b-barrel"/>
    <property type="match status" value="1"/>
</dbReference>
<evidence type="ECO:0000256" key="5">
    <source>
        <dbReference type="ARBA" id="ARBA00023077"/>
    </source>
</evidence>
<evidence type="ECO:0000256" key="2">
    <source>
        <dbReference type="ARBA" id="ARBA00022448"/>
    </source>
</evidence>
<accession>A0A4Q1D697</accession>
<evidence type="ECO:0000259" key="11">
    <source>
        <dbReference type="Pfam" id="PF00593"/>
    </source>
</evidence>
<evidence type="ECO:0000259" key="12">
    <source>
        <dbReference type="Pfam" id="PF07715"/>
    </source>
</evidence>
<dbReference type="SUPFAM" id="SSF49464">
    <property type="entry name" value="Carboxypeptidase regulatory domain-like"/>
    <property type="match status" value="1"/>
</dbReference>
<dbReference type="InterPro" id="IPR012910">
    <property type="entry name" value="Plug_dom"/>
</dbReference>
<evidence type="ECO:0000313" key="14">
    <source>
        <dbReference type="Proteomes" id="UP000290545"/>
    </source>
</evidence>
<dbReference type="GO" id="GO:0009279">
    <property type="term" value="C:cell outer membrane"/>
    <property type="evidence" value="ECO:0007669"/>
    <property type="project" value="UniProtKB-SubCell"/>
</dbReference>
<gene>
    <name evidence="13" type="ORF">ESB13_15440</name>
</gene>
<keyword evidence="2 8" id="KW-0813">Transport</keyword>
<evidence type="ECO:0000256" key="10">
    <source>
        <dbReference type="SAM" id="SignalP"/>
    </source>
</evidence>
<dbReference type="Pfam" id="PF13715">
    <property type="entry name" value="CarbopepD_reg_2"/>
    <property type="match status" value="1"/>
</dbReference>
<evidence type="ECO:0000256" key="1">
    <source>
        <dbReference type="ARBA" id="ARBA00004571"/>
    </source>
</evidence>
<keyword evidence="3 8" id="KW-1134">Transmembrane beta strand</keyword>
<feature type="domain" description="TonB-dependent receptor plug" evidence="12">
    <location>
        <begin position="113"/>
        <end position="236"/>
    </location>
</feature>
<feature type="signal peptide" evidence="10">
    <location>
        <begin position="1"/>
        <end position="19"/>
    </location>
</feature>
<evidence type="ECO:0000256" key="3">
    <source>
        <dbReference type="ARBA" id="ARBA00022452"/>
    </source>
</evidence>
<dbReference type="NCBIfam" id="TIGR04057">
    <property type="entry name" value="SusC_RagA_signa"/>
    <property type="match status" value="1"/>
</dbReference>
<dbReference type="InterPro" id="IPR036942">
    <property type="entry name" value="Beta-barrel_TonB_sf"/>
</dbReference>
<dbReference type="Pfam" id="PF07715">
    <property type="entry name" value="Plug"/>
    <property type="match status" value="1"/>
</dbReference>
<dbReference type="Gene3D" id="2.40.170.20">
    <property type="entry name" value="TonB-dependent receptor, beta-barrel domain"/>
    <property type="match status" value="1"/>
</dbReference>
<dbReference type="Proteomes" id="UP000290545">
    <property type="component" value="Unassembled WGS sequence"/>
</dbReference>
<comment type="caution">
    <text evidence="13">The sequence shown here is derived from an EMBL/GenBank/DDBJ whole genome shotgun (WGS) entry which is preliminary data.</text>
</comment>
<keyword evidence="7 8" id="KW-0998">Cell outer membrane</keyword>
<dbReference type="OrthoDB" id="609136at2"/>
<comment type="similarity">
    <text evidence="8 9">Belongs to the TonB-dependent receptor family.</text>
</comment>
<evidence type="ECO:0000313" key="13">
    <source>
        <dbReference type="EMBL" id="RXK83486.1"/>
    </source>
</evidence>
<comment type="subcellular location">
    <subcellularLocation>
        <location evidence="1 8">Cell outer membrane</location>
        <topology evidence="1 8">Multi-pass membrane protein</topology>
    </subcellularLocation>
</comment>
<keyword evidence="14" id="KW-1185">Reference proteome</keyword>
<organism evidence="13 14">
    <name type="scientific">Filimonas effusa</name>
    <dbReference type="NCBI Taxonomy" id="2508721"/>
    <lineage>
        <taxon>Bacteria</taxon>
        <taxon>Pseudomonadati</taxon>
        <taxon>Bacteroidota</taxon>
        <taxon>Chitinophagia</taxon>
        <taxon>Chitinophagales</taxon>
        <taxon>Chitinophagaceae</taxon>
        <taxon>Filimonas</taxon>
    </lineage>
</organism>
<dbReference type="InterPro" id="IPR000531">
    <property type="entry name" value="Beta-barrel_TonB"/>
</dbReference>
<dbReference type="Gene3D" id="2.170.130.10">
    <property type="entry name" value="TonB-dependent receptor, plug domain"/>
    <property type="match status" value="1"/>
</dbReference>
<dbReference type="PROSITE" id="PS52016">
    <property type="entry name" value="TONB_DEPENDENT_REC_3"/>
    <property type="match status" value="1"/>
</dbReference>
<name>A0A4Q1D697_9BACT</name>
<dbReference type="EMBL" id="SDHZ01000002">
    <property type="protein sequence ID" value="RXK83486.1"/>
    <property type="molecule type" value="Genomic_DNA"/>
</dbReference>
<evidence type="ECO:0000256" key="4">
    <source>
        <dbReference type="ARBA" id="ARBA00022692"/>
    </source>
</evidence>
<evidence type="ECO:0000256" key="9">
    <source>
        <dbReference type="RuleBase" id="RU003357"/>
    </source>
</evidence>
<dbReference type="AlphaFoldDB" id="A0A4Q1D697"/>
<dbReference type="InterPro" id="IPR023997">
    <property type="entry name" value="TonB-dep_OMP_SusC/RagA_CS"/>
</dbReference>
<evidence type="ECO:0000256" key="8">
    <source>
        <dbReference type="PROSITE-ProRule" id="PRU01360"/>
    </source>
</evidence>
<dbReference type="SUPFAM" id="SSF56935">
    <property type="entry name" value="Porins"/>
    <property type="match status" value="1"/>
</dbReference>
<dbReference type="Gene3D" id="2.60.40.1120">
    <property type="entry name" value="Carboxypeptidase-like, regulatory domain"/>
    <property type="match status" value="1"/>
</dbReference>